<accession>A0A669CQH7</accession>
<protein>
    <recommendedName>
        <fullName evidence="3">Coiled-coil and C2 domain-containing protein 1B</fullName>
    </recommendedName>
</protein>
<evidence type="ECO:0000313" key="6">
    <source>
        <dbReference type="Ensembl" id="ENSONIP00000050255.1"/>
    </source>
</evidence>
<feature type="domain" description="C2" evidence="5">
    <location>
        <begin position="560"/>
        <end position="699"/>
    </location>
</feature>
<dbReference type="InterPro" id="IPR037772">
    <property type="entry name" value="C2_Freud"/>
</dbReference>
<dbReference type="Pfam" id="PF00168">
    <property type="entry name" value="C2"/>
    <property type="match status" value="1"/>
</dbReference>
<evidence type="ECO:0000313" key="7">
    <source>
        <dbReference type="Proteomes" id="UP000005207"/>
    </source>
</evidence>
<dbReference type="PANTHER" id="PTHR13076:SF5">
    <property type="entry name" value="COILED-COIL AND C2 DOMAIN-CONTAINING PROTEIN 1B"/>
    <property type="match status" value="1"/>
</dbReference>
<dbReference type="Pfam" id="PF21528">
    <property type="entry name" value="CC2D1A-B_DM14"/>
    <property type="match status" value="4"/>
</dbReference>
<proteinExistence type="inferred from homology"/>
<evidence type="ECO:0000259" key="5">
    <source>
        <dbReference type="PROSITE" id="PS50004"/>
    </source>
</evidence>
<feature type="compositionally biased region" description="Pro residues" evidence="4">
    <location>
        <begin position="180"/>
        <end position="189"/>
    </location>
</feature>
<dbReference type="GeneTree" id="ENSGT00390000009595"/>
<evidence type="ECO:0000256" key="3">
    <source>
        <dbReference type="ARBA" id="ARBA00068693"/>
    </source>
</evidence>
<reference evidence="6" key="3">
    <citation type="submission" date="2025-09" db="UniProtKB">
        <authorList>
            <consortium name="Ensembl"/>
        </authorList>
    </citation>
    <scope>IDENTIFICATION</scope>
</reference>
<dbReference type="InterPro" id="IPR035892">
    <property type="entry name" value="C2_domain_sf"/>
</dbReference>
<gene>
    <name evidence="6" type="primary">CC2D1B</name>
    <name evidence="6" type="synonym">cc2d1b</name>
</gene>
<dbReference type="PROSITE" id="PS50004">
    <property type="entry name" value="C2"/>
    <property type="match status" value="1"/>
</dbReference>
<dbReference type="Proteomes" id="UP000005207">
    <property type="component" value="Linkage group LG18"/>
</dbReference>
<dbReference type="PANTHER" id="PTHR13076">
    <property type="entry name" value="COILED-COIL AND C2 DOMAIN-CONTAINING PROTEIN 1-LIKE"/>
    <property type="match status" value="1"/>
</dbReference>
<keyword evidence="2" id="KW-0175">Coiled coil</keyword>
<dbReference type="SMART" id="SM00239">
    <property type="entry name" value="C2"/>
    <property type="match status" value="1"/>
</dbReference>
<dbReference type="SMART" id="SM00685">
    <property type="entry name" value="DM14"/>
    <property type="match status" value="4"/>
</dbReference>
<reference evidence="7" key="1">
    <citation type="submission" date="2012-01" db="EMBL/GenBank/DDBJ databases">
        <title>The Genome Sequence of Oreochromis niloticus (Nile Tilapia).</title>
        <authorList>
            <consortium name="Broad Institute Genome Assembly Team"/>
            <consortium name="Broad Institute Sequencing Platform"/>
            <person name="Di Palma F."/>
            <person name="Johnson J."/>
            <person name="Lander E.S."/>
            <person name="Lindblad-Toh K."/>
        </authorList>
    </citation>
    <scope>NUCLEOTIDE SEQUENCE [LARGE SCALE GENOMIC DNA]</scope>
</reference>
<evidence type="ECO:0000256" key="1">
    <source>
        <dbReference type="ARBA" id="ARBA00010672"/>
    </source>
</evidence>
<dbReference type="FunFam" id="2.60.40.150:FF:000104">
    <property type="entry name" value="coiled-coil and C2 domain-containing protein 1B"/>
    <property type="match status" value="1"/>
</dbReference>
<dbReference type="GO" id="GO:0001227">
    <property type="term" value="F:DNA-binding transcription repressor activity, RNA polymerase II-specific"/>
    <property type="evidence" value="ECO:0007669"/>
    <property type="project" value="InterPro"/>
</dbReference>
<comment type="similarity">
    <text evidence="1">Belongs to the CC2D1 family.</text>
</comment>
<dbReference type="InterPro" id="IPR039725">
    <property type="entry name" value="CC2D1A/B"/>
</dbReference>
<dbReference type="InterPro" id="IPR006608">
    <property type="entry name" value="CC2D1A/B_DM14"/>
</dbReference>
<organism evidence="6 7">
    <name type="scientific">Oreochromis niloticus</name>
    <name type="common">Nile tilapia</name>
    <name type="synonym">Tilapia nilotica</name>
    <dbReference type="NCBI Taxonomy" id="8128"/>
    <lineage>
        <taxon>Eukaryota</taxon>
        <taxon>Metazoa</taxon>
        <taxon>Chordata</taxon>
        <taxon>Craniata</taxon>
        <taxon>Vertebrata</taxon>
        <taxon>Euteleostomi</taxon>
        <taxon>Actinopterygii</taxon>
        <taxon>Neopterygii</taxon>
        <taxon>Teleostei</taxon>
        <taxon>Neoteleostei</taxon>
        <taxon>Acanthomorphata</taxon>
        <taxon>Ovalentaria</taxon>
        <taxon>Cichlomorphae</taxon>
        <taxon>Cichliformes</taxon>
        <taxon>Cichlidae</taxon>
        <taxon>African cichlids</taxon>
        <taxon>Pseudocrenilabrinae</taxon>
        <taxon>Oreochromini</taxon>
        <taxon>Oreochromis</taxon>
    </lineage>
</organism>
<sequence>MFGKKKRAPQPKGQGAAAAKQMGLFVDLNPDEMMMGMDGNLDDPDLEAELAAITGKKAAAGGKAGQKGKSECSSYNLQFCKHGPIISLCKGPTPPPHEEVKVSAAAPGSLQHTLEERLAMYKTALQNAKTAGESSKVRRYDRGLKTLESMLAAVKKGRSVNEAEIPPPVATGAPSTDPRPAVPARPAPPVPSCTLDRGLSLWELTSDLSGEPSANKATKKMLLERQQEYKMAALRAKKQGDVEQAKLYFKTSKSFDAVIEALEKGQSVDLSGLPSPPGQGTGTSGPNVLEALEQRRAKYMEASAQAKASGDDRKARMHDRIAKQYQSAIRTHKAGKAVNFDELPVPPGFPPIPGQKAVGAEQGIVAALEAANKLASSDAAEVADEEDDEAKEELNLGAHYRSVNYFYLCLFCLHFPAVQQLEFLEGRKKQYMKAALQAKQKNDMEQAKIFLRTAKGLDPMIEAARSGKTVDISTVPSPPGDEDEDFILVHHSDLQVSEKAEEVYTQLAKILKEQHEKCLTYSEQFKHLGNVTETTKFEKMAESCKKSMEVLKLAQSRGLPPPKHHFEEKSFRIAKIFPELSSTDMVVIIVKGMNLPAPSGIQPNDLDAYVKFEFPYPSTEQPQKLKTAVIKNTNSPEYNQSFKLQINRNHRGFRRVVTAKGLKLELLHKGGFLRSDKPIGTALLKLDKLESHSEIREIVEVMDGRKATGGRIEVKVRLREPLSGQDMQTSTERWLVIDQSQVTYKDMKKLGN</sequence>
<keyword evidence="7" id="KW-1185">Reference proteome</keyword>
<dbReference type="InterPro" id="IPR000008">
    <property type="entry name" value="C2_dom"/>
</dbReference>
<evidence type="ECO:0000256" key="2">
    <source>
        <dbReference type="ARBA" id="ARBA00023054"/>
    </source>
</evidence>
<dbReference type="Gene3D" id="2.60.40.150">
    <property type="entry name" value="C2 domain"/>
    <property type="match status" value="1"/>
</dbReference>
<reference evidence="6" key="2">
    <citation type="submission" date="2025-08" db="UniProtKB">
        <authorList>
            <consortium name="Ensembl"/>
        </authorList>
    </citation>
    <scope>IDENTIFICATION</scope>
</reference>
<name>A0A669CQH7_ORENI</name>
<dbReference type="CDD" id="cd08690">
    <property type="entry name" value="C2_Freud-1"/>
    <property type="match status" value="1"/>
</dbReference>
<dbReference type="Ensembl" id="ENSONIT00000086128.1">
    <property type="protein sequence ID" value="ENSONIP00000050255.1"/>
    <property type="gene ID" value="ENSONIG00000018435.2"/>
</dbReference>
<dbReference type="AlphaFoldDB" id="A0A669CQH7"/>
<dbReference type="SUPFAM" id="SSF49562">
    <property type="entry name" value="C2 domain (Calcium/lipid-binding domain, CaLB)"/>
    <property type="match status" value="1"/>
</dbReference>
<feature type="region of interest" description="Disordered" evidence="4">
    <location>
        <begin position="158"/>
        <end position="189"/>
    </location>
</feature>
<evidence type="ECO:0000256" key="4">
    <source>
        <dbReference type="SAM" id="MobiDB-lite"/>
    </source>
</evidence>